<protein>
    <submittedName>
        <fullName evidence="4">LCP family protein</fullName>
    </submittedName>
</protein>
<organism evidence="4 5">
    <name type="scientific">Candidatus Aphodocola excrementigallinarum</name>
    <dbReference type="NCBI Taxonomy" id="2840670"/>
    <lineage>
        <taxon>Bacteria</taxon>
        <taxon>Bacillati</taxon>
        <taxon>Bacillota</taxon>
        <taxon>Bacilli</taxon>
        <taxon>Candidatus Aphodocola</taxon>
    </lineage>
</organism>
<feature type="transmembrane region" description="Helical" evidence="2">
    <location>
        <begin position="78"/>
        <end position="98"/>
    </location>
</feature>
<dbReference type="Gene3D" id="3.40.630.190">
    <property type="entry name" value="LCP protein"/>
    <property type="match status" value="1"/>
</dbReference>
<keyword evidence="2" id="KW-0812">Transmembrane</keyword>
<feature type="domain" description="Cell envelope-related transcriptional attenuator" evidence="3">
    <location>
        <begin position="260"/>
        <end position="423"/>
    </location>
</feature>
<keyword evidence="2" id="KW-0472">Membrane</keyword>
<dbReference type="PANTHER" id="PTHR33392:SF6">
    <property type="entry name" value="POLYISOPRENYL-TEICHOIC ACID--PEPTIDOGLYCAN TEICHOIC ACID TRANSFERASE TAGU"/>
    <property type="match status" value="1"/>
</dbReference>
<evidence type="ECO:0000313" key="5">
    <source>
        <dbReference type="Proteomes" id="UP000824074"/>
    </source>
</evidence>
<feature type="transmembrane region" description="Helical" evidence="2">
    <location>
        <begin position="42"/>
        <end position="66"/>
    </location>
</feature>
<comment type="similarity">
    <text evidence="1">Belongs to the LytR/CpsA/Psr (LCP) family.</text>
</comment>
<evidence type="ECO:0000313" key="4">
    <source>
        <dbReference type="EMBL" id="HIU40003.1"/>
    </source>
</evidence>
<dbReference type="Proteomes" id="UP000824074">
    <property type="component" value="Unassembled WGS sequence"/>
</dbReference>
<dbReference type="NCBIfam" id="TIGR00350">
    <property type="entry name" value="lytR_cpsA_psr"/>
    <property type="match status" value="1"/>
</dbReference>
<evidence type="ECO:0000256" key="2">
    <source>
        <dbReference type="SAM" id="Phobius"/>
    </source>
</evidence>
<dbReference type="EMBL" id="DVMT01000017">
    <property type="protein sequence ID" value="HIU40003.1"/>
    <property type="molecule type" value="Genomic_DNA"/>
</dbReference>
<dbReference type="PANTHER" id="PTHR33392">
    <property type="entry name" value="POLYISOPRENYL-TEICHOIC ACID--PEPTIDOGLYCAN TEICHOIC ACID TRANSFERASE TAGU"/>
    <property type="match status" value="1"/>
</dbReference>
<accession>A0A9D1LGQ6</accession>
<dbReference type="InterPro" id="IPR050922">
    <property type="entry name" value="LytR/CpsA/Psr_CW_biosynth"/>
</dbReference>
<evidence type="ECO:0000256" key="1">
    <source>
        <dbReference type="ARBA" id="ARBA00006068"/>
    </source>
</evidence>
<keyword evidence="2" id="KW-1133">Transmembrane helix</keyword>
<gene>
    <name evidence="4" type="ORF">IAB68_01705</name>
</gene>
<comment type="caution">
    <text evidence="4">The sequence shown here is derived from an EMBL/GenBank/DDBJ whole genome shotgun (WGS) entry which is preliminary data.</text>
</comment>
<dbReference type="Gene3D" id="3.40.190.10">
    <property type="entry name" value="Periplasmic binding protein-like II"/>
    <property type="match status" value="1"/>
</dbReference>
<reference evidence="4" key="1">
    <citation type="submission" date="2020-10" db="EMBL/GenBank/DDBJ databases">
        <authorList>
            <person name="Gilroy R."/>
        </authorList>
    </citation>
    <scope>NUCLEOTIDE SEQUENCE</scope>
    <source>
        <strain evidence="4">CHK193-30670</strain>
    </source>
</reference>
<dbReference type="AlphaFoldDB" id="A0A9D1LGQ6"/>
<sequence>MEKKKKKLKKAVLLLFPLLIIYYISSAYFVDAVFYYNSSKSFMTYIVYGIIILTALFIVIFTVRGFKCIKKNKTKSYVWYFLFLILFIAVEIFITVNINKISSSLSKITSNEAGYSSSIIVLSDSSYESINDVKDDDAKIGIISDEDNQEGYILPMQIVEDENIDEDNLVSYNEYVDMLNDLYDGEIDAMFVSSSYVSLFASYEGYENIADETKVIYEKTQEAKKTTSTTGKTLDEPFTILLMGVDSNTNSLAKSNSFNGDTLMLITFNPHTMNATVLSIPRDTRVPIVCTRSKAKNKINSAALYGADCVMDTITNFTGIEIDYWVKVNFQGVISLVDALGGIDVDIPYAFCESDSKRRFGKNTIYLEKGYQTLNGEQTLAFARNRHTWPQYCGRKYSNYNSNDFVRGQNQQQIVKAIVNKLKGIDSLSEIYDILDILGDNVDTNIDKETMITGFDTFKNIIFNSRNITSDDFIGTQRLYLSGYDHTISGIYYFEYYKQSLNEIVDAMEINLELKEPEMDKEFSFSINNPYEDTQIGKGTYSY</sequence>
<dbReference type="InterPro" id="IPR004474">
    <property type="entry name" value="LytR_CpsA_psr"/>
</dbReference>
<name>A0A9D1LGQ6_9FIRM</name>
<dbReference type="Pfam" id="PF12974">
    <property type="entry name" value="Phosphonate-bd"/>
    <property type="match status" value="1"/>
</dbReference>
<feature type="transmembrane region" description="Helical" evidence="2">
    <location>
        <begin position="12"/>
        <end position="36"/>
    </location>
</feature>
<evidence type="ECO:0000259" key="3">
    <source>
        <dbReference type="Pfam" id="PF03816"/>
    </source>
</evidence>
<reference evidence="4" key="2">
    <citation type="journal article" date="2021" name="PeerJ">
        <title>Extensive microbial diversity within the chicken gut microbiome revealed by metagenomics and culture.</title>
        <authorList>
            <person name="Gilroy R."/>
            <person name="Ravi A."/>
            <person name="Getino M."/>
            <person name="Pursley I."/>
            <person name="Horton D.L."/>
            <person name="Alikhan N.F."/>
            <person name="Baker D."/>
            <person name="Gharbi K."/>
            <person name="Hall N."/>
            <person name="Watson M."/>
            <person name="Adriaenssens E.M."/>
            <person name="Foster-Nyarko E."/>
            <person name="Jarju S."/>
            <person name="Secka A."/>
            <person name="Antonio M."/>
            <person name="Oren A."/>
            <person name="Chaudhuri R.R."/>
            <person name="La Ragione R."/>
            <person name="Hildebrand F."/>
            <person name="Pallen M.J."/>
        </authorList>
    </citation>
    <scope>NUCLEOTIDE SEQUENCE</scope>
    <source>
        <strain evidence="4">CHK193-30670</strain>
    </source>
</reference>
<dbReference type="SUPFAM" id="SSF53850">
    <property type="entry name" value="Periplasmic binding protein-like II"/>
    <property type="match status" value="1"/>
</dbReference>
<proteinExistence type="inferred from homology"/>
<dbReference type="Pfam" id="PF03816">
    <property type="entry name" value="LytR_cpsA_psr"/>
    <property type="match status" value="1"/>
</dbReference>